<dbReference type="InterPro" id="IPR004993">
    <property type="entry name" value="GH3"/>
</dbReference>
<evidence type="ECO:0000259" key="1">
    <source>
        <dbReference type="Pfam" id="PF23571"/>
    </source>
</evidence>
<organism evidence="3 5">
    <name type="scientific">Mastigocoleus testarum BC008</name>
    <dbReference type="NCBI Taxonomy" id="371196"/>
    <lineage>
        <taxon>Bacteria</taxon>
        <taxon>Bacillati</taxon>
        <taxon>Cyanobacteriota</taxon>
        <taxon>Cyanophyceae</taxon>
        <taxon>Nostocales</taxon>
        <taxon>Hapalosiphonaceae</taxon>
        <taxon>Mastigocoleus</taxon>
    </lineage>
</organism>
<dbReference type="Pfam" id="PF23572">
    <property type="entry name" value="GH3_C"/>
    <property type="match status" value="1"/>
</dbReference>
<feature type="domain" description="GH3 middle" evidence="1">
    <location>
        <begin position="321"/>
        <end position="387"/>
    </location>
</feature>
<accession>A0A0V7ZIN5</accession>
<dbReference type="GO" id="GO:0016881">
    <property type="term" value="F:acid-amino acid ligase activity"/>
    <property type="evidence" value="ECO:0007669"/>
    <property type="project" value="TreeGrafter"/>
</dbReference>
<comment type="caution">
    <text evidence="3">The sequence shown here is derived from an EMBL/GenBank/DDBJ whole genome shotgun (WGS) entry which is preliminary data.</text>
</comment>
<dbReference type="EMBL" id="LMTZ01000123">
    <property type="protein sequence ID" value="KST64397.1"/>
    <property type="molecule type" value="Genomic_DNA"/>
</dbReference>
<dbReference type="Pfam" id="PF03321">
    <property type="entry name" value="GH3"/>
    <property type="match status" value="1"/>
</dbReference>
<dbReference type="OrthoDB" id="614636at2"/>
<evidence type="ECO:0000313" key="3">
    <source>
        <dbReference type="EMBL" id="KST64344.1"/>
    </source>
</evidence>
<dbReference type="Proteomes" id="UP000053372">
    <property type="component" value="Unassembled WGS sequence"/>
</dbReference>
<protein>
    <submittedName>
        <fullName evidence="3">GH3 auxin-responsive promoter</fullName>
    </submittedName>
</protein>
<reference evidence="3 5" key="1">
    <citation type="journal article" date="2015" name="Genome Announc.">
        <title>Draft Genome of the Euendolithic (true boring) Cyanobacterium Mastigocoleus testarum strain BC008.</title>
        <authorList>
            <person name="Guida B.S."/>
            <person name="Garcia-Pichel F."/>
        </authorList>
    </citation>
    <scope>NUCLEOTIDE SEQUENCE [LARGE SCALE GENOMIC DNA]</scope>
    <source>
        <strain evidence="3 5">BC008</strain>
    </source>
</reference>
<sequence>MQILIKLFSKLIYPINHKFVKALSNPKFAQQKVKQDIVKNLIKSEYGKSLNINSIDDWERIPIVEYDDIKEWIIKQQQTQKYLLTNEPVIFYEKTSGSRGAAKFIPYTKSLRRSFNQMFCIWAYDLIINGPRFSTGKIYFCISPNLTTKTNSSGENRAKIGLEDDSEYLDNWLRWLLSPFLVSVPGIKNIQSADEFKHKLALALLATENLEIISVWSPTFLKVILDYIQTHRQQLCADLKNKISPQRHSILLSQKTDNKPEQIPWNLLWKQLKLISCWDSVNAADGAEFLRSLFPGVLVQGKGLLATEAPMTIPLIPARGYVPVLNEVFFEFEDENNHIFQLHQLKQGNTYEIIISQKGGLYRYRIGDRIRVTHFYQSTPCLEFLGRTQEISDLVGEKLNSQFVRETLESLPLESASFKSLVPVKEPQEHYILLLDKLEIDANIIDSNTITTSSAAEIAQKLDTALQKSPQYRHARLLGQLQPVRLIVSSQIPEIIAQFKTQSGTKWGDLKHEILVTTPIASKVLEHLMDFHG</sequence>
<dbReference type="EMBL" id="LMTZ01000124">
    <property type="protein sequence ID" value="KST64344.1"/>
    <property type="molecule type" value="Genomic_DNA"/>
</dbReference>
<dbReference type="InterPro" id="IPR055378">
    <property type="entry name" value="GH3_C"/>
</dbReference>
<evidence type="ECO:0000259" key="2">
    <source>
        <dbReference type="Pfam" id="PF23572"/>
    </source>
</evidence>
<dbReference type="AlphaFoldDB" id="A0A0V7ZIN5"/>
<dbReference type="InterPro" id="IPR055377">
    <property type="entry name" value="GH3_M"/>
</dbReference>
<name>A0A0V7ZIN5_9CYAN</name>
<proteinExistence type="predicted"/>
<dbReference type="PANTHER" id="PTHR31901:SF9">
    <property type="entry name" value="GH3 DOMAIN-CONTAINING PROTEIN"/>
    <property type="match status" value="1"/>
</dbReference>
<evidence type="ECO:0000313" key="5">
    <source>
        <dbReference type="Proteomes" id="UP000053372"/>
    </source>
</evidence>
<dbReference type="PANTHER" id="PTHR31901">
    <property type="entry name" value="GH3 DOMAIN-CONTAINING PROTEIN"/>
    <property type="match status" value="1"/>
</dbReference>
<dbReference type="GO" id="GO:0005737">
    <property type="term" value="C:cytoplasm"/>
    <property type="evidence" value="ECO:0007669"/>
    <property type="project" value="TreeGrafter"/>
</dbReference>
<keyword evidence="5" id="KW-1185">Reference proteome</keyword>
<gene>
    <name evidence="3" type="ORF">BC008_17080</name>
    <name evidence="4" type="ORF">BC008_17365</name>
</gene>
<dbReference type="Pfam" id="PF23571">
    <property type="entry name" value="GH3_M"/>
    <property type="match status" value="1"/>
</dbReference>
<evidence type="ECO:0000313" key="4">
    <source>
        <dbReference type="EMBL" id="KST64397.1"/>
    </source>
</evidence>
<feature type="domain" description="GH3 C-terminal" evidence="2">
    <location>
        <begin position="404"/>
        <end position="518"/>
    </location>
</feature>